<dbReference type="AlphaFoldDB" id="T0LBG0"/>
<evidence type="ECO:0000256" key="1">
    <source>
        <dbReference type="SAM" id="MobiDB-lite"/>
    </source>
</evidence>
<dbReference type="HOGENOM" id="CLU_1294744_0_0_1"/>
<evidence type="ECO:0000313" key="3">
    <source>
        <dbReference type="Proteomes" id="UP000053780"/>
    </source>
</evidence>
<feature type="compositionally biased region" description="Polar residues" evidence="1">
    <location>
        <begin position="168"/>
        <end position="178"/>
    </location>
</feature>
<accession>T0LBG0</accession>
<dbReference type="EMBL" id="KE647106">
    <property type="protein sequence ID" value="EQB61693.1"/>
    <property type="molecule type" value="Genomic_DNA"/>
</dbReference>
<dbReference type="VEuPathDB" id="MicrosporidiaDB:NAPIS_ORF00736"/>
<sequence>MVISRKNQILNKKKTSIFKNKKTVKRSYLKKNEFNLNNDFNIEKETKNEEITLKDVNKNCNSKEKNKIKKTCYKKDEIMDKSFELENTISESSNSVQIPTTLKITQKKDASTKSSSSVQIPIKLKNTQTKDITKLKKRNSRKDTFAKSSSSTENSTKSNSTRTKDTTAKSFTSVQIPITSKDAHFKNDINTKSSSSKENFDKIKSIQKKTLQN</sequence>
<feature type="region of interest" description="Disordered" evidence="1">
    <location>
        <begin position="129"/>
        <end position="213"/>
    </location>
</feature>
<reference evidence="2 3" key="1">
    <citation type="journal article" date="2013" name="BMC Genomics">
        <title>Genome sequencing and comparative genomics of honey bee microsporidia, Nosema apis reveal novel insights into host-parasite interactions.</title>
        <authorList>
            <person name="Chen Yp."/>
            <person name="Pettis J.S."/>
            <person name="Zhao Y."/>
            <person name="Liu X."/>
            <person name="Tallon L.J."/>
            <person name="Sadzewicz L.D."/>
            <person name="Li R."/>
            <person name="Zheng H."/>
            <person name="Huang S."/>
            <person name="Zhang X."/>
            <person name="Hamilton M.C."/>
            <person name="Pernal S.F."/>
            <person name="Melathopoulos A.P."/>
            <person name="Yan X."/>
            <person name="Evans J.D."/>
        </authorList>
    </citation>
    <scope>NUCLEOTIDE SEQUENCE [LARGE SCALE GENOMIC DNA]</scope>
    <source>
        <strain evidence="2 3">BRL 01</strain>
    </source>
</reference>
<evidence type="ECO:0000313" key="2">
    <source>
        <dbReference type="EMBL" id="EQB61693.1"/>
    </source>
</evidence>
<protein>
    <submittedName>
        <fullName evidence="2">Uncharacterized protein</fullName>
    </submittedName>
</protein>
<proteinExistence type="predicted"/>
<feature type="compositionally biased region" description="Low complexity" evidence="1">
    <location>
        <begin position="146"/>
        <end position="161"/>
    </location>
</feature>
<name>T0LBG0_9MICR</name>
<dbReference type="Proteomes" id="UP000053780">
    <property type="component" value="Unassembled WGS sequence"/>
</dbReference>
<organism evidence="2 3">
    <name type="scientific">Vairimorpha apis BRL 01</name>
    <dbReference type="NCBI Taxonomy" id="1037528"/>
    <lineage>
        <taxon>Eukaryota</taxon>
        <taxon>Fungi</taxon>
        <taxon>Fungi incertae sedis</taxon>
        <taxon>Microsporidia</taxon>
        <taxon>Nosematidae</taxon>
        <taxon>Vairimorpha</taxon>
    </lineage>
</organism>
<gene>
    <name evidence="2" type="ORF">NAPIS_ORF00736</name>
</gene>
<keyword evidence="3" id="KW-1185">Reference proteome</keyword>